<comment type="caution">
    <text evidence="1">The sequence shown here is derived from an EMBL/GenBank/DDBJ whole genome shotgun (WGS) entry which is preliminary data.</text>
</comment>
<dbReference type="OrthoDB" id="10057873at2759"/>
<dbReference type="EMBL" id="CAJNOR010002487">
    <property type="protein sequence ID" value="CAF1301139.1"/>
    <property type="molecule type" value="Genomic_DNA"/>
</dbReference>
<dbReference type="SUPFAM" id="SSF53098">
    <property type="entry name" value="Ribonuclease H-like"/>
    <property type="match status" value="1"/>
</dbReference>
<dbReference type="AlphaFoldDB" id="A0A815DPI4"/>
<dbReference type="Proteomes" id="UP000663852">
    <property type="component" value="Unassembled WGS sequence"/>
</dbReference>
<protein>
    <submittedName>
        <fullName evidence="1">Uncharacterized protein</fullName>
    </submittedName>
</protein>
<evidence type="ECO:0000313" key="3">
    <source>
        <dbReference type="Proteomes" id="UP000663828"/>
    </source>
</evidence>
<proteinExistence type="predicted"/>
<organism evidence="1 3">
    <name type="scientific">Adineta ricciae</name>
    <name type="common">Rotifer</name>
    <dbReference type="NCBI Taxonomy" id="249248"/>
    <lineage>
        <taxon>Eukaryota</taxon>
        <taxon>Metazoa</taxon>
        <taxon>Spiralia</taxon>
        <taxon>Gnathifera</taxon>
        <taxon>Rotifera</taxon>
        <taxon>Eurotatoria</taxon>
        <taxon>Bdelloidea</taxon>
        <taxon>Adinetida</taxon>
        <taxon>Adinetidae</taxon>
        <taxon>Adineta</taxon>
    </lineage>
</organism>
<evidence type="ECO:0000313" key="1">
    <source>
        <dbReference type="EMBL" id="CAF1301139.1"/>
    </source>
</evidence>
<keyword evidence="3" id="KW-1185">Reference proteome</keyword>
<evidence type="ECO:0000313" key="2">
    <source>
        <dbReference type="EMBL" id="CAF1484233.1"/>
    </source>
</evidence>
<dbReference type="InterPro" id="IPR012337">
    <property type="entry name" value="RNaseH-like_sf"/>
</dbReference>
<dbReference type="EMBL" id="CAJNOJ010000558">
    <property type="protein sequence ID" value="CAF1484233.1"/>
    <property type="molecule type" value="Genomic_DNA"/>
</dbReference>
<sequence>MASSATVANSNAKDKSVRYDNTKIASSCQTQFFYNYSMTDNASNNIKAFGTVMIPGFEPYFEEPSSESSDERDDDGVECENKNIDEKDETCNWCDTSDTTSELLRIPCYIHTLQLMVGDGFKEISCIKAAITTKVSSIAKFSHKSTQMAERLEQNGFNIPIAVTTRWNSQYHTVVRTIEIPSRDIVILHEFATIFALIAEIFTRPQSDQTASISLVAPSLLEIYYDLGSEQASYKYTNGLCKALLKSMYNRFHGLFKQVGLSIDGIGKVYSTSEFYSDSIFFITPFLDARCGLQWVMHSNLPTELELQLCKTIKRLVASVALQLHGADRQEHNDTIAETLAIAIANNNSPGVKRKTLFIFCVYRRRHTSGTGVFYKWIRDATTQRTHV</sequence>
<reference evidence="1" key="1">
    <citation type="submission" date="2021-02" db="EMBL/GenBank/DDBJ databases">
        <authorList>
            <person name="Nowell W R."/>
        </authorList>
    </citation>
    <scope>NUCLEOTIDE SEQUENCE</scope>
</reference>
<name>A0A815DPI4_ADIRI</name>
<gene>
    <name evidence="2" type="ORF">EDS130_LOCUS41623</name>
    <name evidence="1" type="ORF">XAT740_LOCUS28869</name>
</gene>
<dbReference type="Proteomes" id="UP000663828">
    <property type="component" value="Unassembled WGS sequence"/>
</dbReference>
<accession>A0A815DPI4</accession>